<organism evidence="2 3">
    <name type="scientific">Rhodococcoides corynebacterioides</name>
    <dbReference type="NCBI Taxonomy" id="53972"/>
    <lineage>
        <taxon>Bacteria</taxon>
        <taxon>Bacillati</taxon>
        <taxon>Actinomycetota</taxon>
        <taxon>Actinomycetes</taxon>
        <taxon>Mycobacteriales</taxon>
        <taxon>Nocardiaceae</taxon>
        <taxon>Rhodococcoides</taxon>
    </lineage>
</organism>
<keyword evidence="1" id="KW-0812">Transmembrane</keyword>
<accession>A0ABS7P546</accession>
<feature type="transmembrane region" description="Helical" evidence="1">
    <location>
        <begin position="123"/>
        <end position="144"/>
    </location>
</feature>
<name>A0ABS7P546_9NOCA</name>
<feature type="transmembrane region" description="Helical" evidence="1">
    <location>
        <begin position="31"/>
        <end position="52"/>
    </location>
</feature>
<reference evidence="2 3" key="1">
    <citation type="submission" date="2020-06" db="EMBL/GenBank/DDBJ databases">
        <title>Taxonomy, biology and ecology of Rhodococcus bacteria occurring in California pistachio and other woody hosts as revealed by genome sequence analyses.</title>
        <authorList>
            <person name="Gai Y."/>
            <person name="Riely B."/>
        </authorList>
    </citation>
    <scope>NUCLEOTIDE SEQUENCE [LARGE SCALE GENOMIC DNA]</scope>
    <source>
        <strain evidence="2 3">BP-281</strain>
    </source>
</reference>
<proteinExistence type="predicted"/>
<dbReference type="RefSeq" id="WP_222684833.1">
    <property type="nucleotide sequence ID" value="NZ_JABUBT010000012.1"/>
</dbReference>
<feature type="transmembrane region" description="Helical" evidence="1">
    <location>
        <begin position="97"/>
        <end position="117"/>
    </location>
</feature>
<keyword evidence="1" id="KW-0472">Membrane</keyword>
<evidence type="ECO:0000256" key="1">
    <source>
        <dbReference type="SAM" id="Phobius"/>
    </source>
</evidence>
<sequence length="179" mass="18389">MPLPSLVRSARRRLTTRHGGTMSPERAARRLSAYVYGNVLVLAAAAASPLGYVEDGTAALLVLGTGVSTFLAHIFADTVAASAIRADRRHVLEELRDAVPIASSAAVPAALLALATTDLVSAALAQALSVGLIALRVSGIPVVVQRLRGSEVSFRVVIAGVVLALVAAIVTAAKIVLTH</sequence>
<evidence type="ECO:0000313" key="3">
    <source>
        <dbReference type="Proteomes" id="UP000825228"/>
    </source>
</evidence>
<feature type="transmembrane region" description="Helical" evidence="1">
    <location>
        <begin position="58"/>
        <end position="76"/>
    </location>
</feature>
<dbReference type="EMBL" id="JABUBU010000011">
    <property type="protein sequence ID" value="MBY6367545.1"/>
    <property type="molecule type" value="Genomic_DNA"/>
</dbReference>
<comment type="caution">
    <text evidence="2">The sequence shown here is derived from an EMBL/GenBank/DDBJ whole genome shotgun (WGS) entry which is preliminary data.</text>
</comment>
<keyword evidence="3" id="KW-1185">Reference proteome</keyword>
<keyword evidence="1" id="KW-1133">Transmembrane helix</keyword>
<gene>
    <name evidence="2" type="ORF">HQ603_12330</name>
</gene>
<feature type="transmembrane region" description="Helical" evidence="1">
    <location>
        <begin position="156"/>
        <end position="177"/>
    </location>
</feature>
<protein>
    <submittedName>
        <fullName evidence="2">Uncharacterized protein</fullName>
    </submittedName>
</protein>
<evidence type="ECO:0000313" key="2">
    <source>
        <dbReference type="EMBL" id="MBY6367545.1"/>
    </source>
</evidence>
<dbReference type="Proteomes" id="UP000825228">
    <property type="component" value="Unassembled WGS sequence"/>
</dbReference>